<feature type="region of interest" description="Disordered" evidence="1">
    <location>
        <begin position="294"/>
        <end position="333"/>
    </location>
</feature>
<sequence>MGLLLNNKDDKKGQQDSHGVYFSAHEHIGYSIRFPDTSNTRYGCFSEAAAEIIVNLAVYRELMQFIRNRKMSLAYTNLEKNIWDAINNVRTLVELVVLLWYGQNFSKPVMRVVRARTSTGGLPNLWDMGPVLEGVITHCARVIADPDIIMGLNLSYATASMDGKPWERPEAMYAAHALLPTLPRNEVRVVLVEFLKGAQERWRRFGSDILETQLTDAQKRKALKAMMPATNDANEGWLGAQARVALRRAPNARLEFINAKSQYKHNDTAEFIAAKLNTPAGQQFLRTQAQAISSEGRHQKRKVAQAEHDRQTVGKHREKKTKTGKGIMPPLPPLPPVGGSWRQSGGSLAVVLYFPMLYLYYFSVWV</sequence>
<feature type="compositionally biased region" description="Basic residues" evidence="1">
    <location>
        <begin position="313"/>
        <end position="323"/>
    </location>
</feature>
<dbReference type="Proteomes" id="UP001219525">
    <property type="component" value="Unassembled WGS sequence"/>
</dbReference>
<dbReference type="EMBL" id="JARJCW010000119">
    <property type="protein sequence ID" value="KAJ7192520.1"/>
    <property type="molecule type" value="Genomic_DNA"/>
</dbReference>
<evidence type="ECO:0000256" key="1">
    <source>
        <dbReference type="SAM" id="MobiDB-lite"/>
    </source>
</evidence>
<reference evidence="2" key="1">
    <citation type="submission" date="2023-03" db="EMBL/GenBank/DDBJ databases">
        <title>Massive genome expansion in bonnet fungi (Mycena s.s.) driven by repeated elements and novel gene families across ecological guilds.</title>
        <authorList>
            <consortium name="Lawrence Berkeley National Laboratory"/>
            <person name="Harder C.B."/>
            <person name="Miyauchi S."/>
            <person name="Viragh M."/>
            <person name="Kuo A."/>
            <person name="Thoen E."/>
            <person name="Andreopoulos B."/>
            <person name="Lu D."/>
            <person name="Skrede I."/>
            <person name="Drula E."/>
            <person name="Henrissat B."/>
            <person name="Morin E."/>
            <person name="Kohler A."/>
            <person name="Barry K."/>
            <person name="LaButti K."/>
            <person name="Morin E."/>
            <person name="Salamov A."/>
            <person name="Lipzen A."/>
            <person name="Mereny Z."/>
            <person name="Hegedus B."/>
            <person name="Baldrian P."/>
            <person name="Stursova M."/>
            <person name="Weitz H."/>
            <person name="Taylor A."/>
            <person name="Grigoriev I.V."/>
            <person name="Nagy L.G."/>
            <person name="Martin F."/>
            <person name="Kauserud H."/>
        </authorList>
    </citation>
    <scope>NUCLEOTIDE SEQUENCE</scope>
    <source>
        <strain evidence="2">9144</strain>
    </source>
</reference>
<accession>A0AAD6USC1</accession>
<name>A0AAD6USC1_9AGAR</name>
<comment type="caution">
    <text evidence="2">The sequence shown here is derived from an EMBL/GenBank/DDBJ whole genome shotgun (WGS) entry which is preliminary data.</text>
</comment>
<evidence type="ECO:0000313" key="2">
    <source>
        <dbReference type="EMBL" id="KAJ7192520.1"/>
    </source>
</evidence>
<gene>
    <name evidence="2" type="ORF">GGX14DRAFT_578085</name>
</gene>
<organism evidence="2 3">
    <name type="scientific">Mycena pura</name>
    <dbReference type="NCBI Taxonomy" id="153505"/>
    <lineage>
        <taxon>Eukaryota</taxon>
        <taxon>Fungi</taxon>
        <taxon>Dikarya</taxon>
        <taxon>Basidiomycota</taxon>
        <taxon>Agaricomycotina</taxon>
        <taxon>Agaricomycetes</taxon>
        <taxon>Agaricomycetidae</taxon>
        <taxon>Agaricales</taxon>
        <taxon>Marasmiineae</taxon>
        <taxon>Mycenaceae</taxon>
        <taxon>Mycena</taxon>
    </lineage>
</organism>
<keyword evidence="3" id="KW-1185">Reference proteome</keyword>
<protein>
    <submittedName>
        <fullName evidence="2">Uncharacterized protein</fullName>
    </submittedName>
</protein>
<proteinExistence type="predicted"/>
<dbReference type="AlphaFoldDB" id="A0AAD6USC1"/>
<evidence type="ECO:0000313" key="3">
    <source>
        <dbReference type="Proteomes" id="UP001219525"/>
    </source>
</evidence>